<dbReference type="AlphaFoldDB" id="X0SKD2"/>
<organism evidence="2">
    <name type="scientific">marine sediment metagenome</name>
    <dbReference type="NCBI Taxonomy" id="412755"/>
    <lineage>
        <taxon>unclassified sequences</taxon>
        <taxon>metagenomes</taxon>
        <taxon>ecological metagenomes</taxon>
    </lineage>
</organism>
<name>X0SKD2_9ZZZZ</name>
<reference evidence="2" key="1">
    <citation type="journal article" date="2014" name="Front. Microbiol.">
        <title>High frequency of phylogenetically diverse reductive dehalogenase-homologous genes in deep subseafloor sedimentary metagenomes.</title>
        <authorList>
            <person name="Kawai M."/>
            <person name="Futagami T."/>
            <person name="Toyoda A."/>
            <person name="Takaki Y."/>
            <person name="Nishi S."/>
            <person name="Hori S."/>
            <person name="Arai W."/>
            <person name="Tsubouchi T."/>
            <person name="Morono Y."/>
            <person name="Uchiyama I."/>
            <person name="Ito T."/>
            <person name="Fujiyama A."/>
            <person name="Inagaki F."/>
            <person name="Takami H."/>
        </authorList>
    </citation>
    <scope>NUCLEOTIDE SEQUENCE</scope>
    <source>
        <strain evidence="2">Expedition CK06-06</strain>
    </source>
</reference>
<gene>
    <name evidence="2" type="ORF">S01H1_15709</name>
</gene>
<sequence>MSLKKCKECGLMVSSEAKTCPHCGVKLKKSIWRIPLIIIFSVVGGLFLLQPFITKTREEISRTLEETRGILGSTATNVKKKNIEDTVKSGLTEEIGVLCISVTLIEESKNNFVGDAKLEDGRELQVTATAEGGYVRYRYLTKQGYEYKCKHHIDQVSLRFNESKTYGTLSGRVWNDESHPIRG</sequence>
<feature type="transmembrane region" description="Helical" evidence="1">
    <location>
        <begin position="34"/>
        <end position="53"/>
    </location>
</feature>
<keyword evidence="1" id="KW-1133">Transmembrane helix</keyword>
<evidence type="ECO:0008006" key="3">
    <source>
        <dbReference type="Google" id="ProtNLM"/>
    </source>
</evidence>
<evidence type="ECO:0000256" key="1">
    <source>
        <dbReference type="SAM" id="Phobius"/>
    </source>
</evidence>
<accession>X0SKD2</accession>
<comment type="caution">
    <text evidence="2">The sequence shown here is derived from an EMBL/GenBank/DDBJ whole genome shotgun (WGS) entry which is preliminary data.</text>
</comment>
<keyword evidence="1" id="KW-0812">Transmembrane</keyword>
<keyword evidence="1" id="KW-0472">Membrane</keyword>
<dbReference type="EMBL" id="BARS01008215">
    <property type="protein sequence ID" value="GAF75586.1"/>
    <property type="molecule type" value="Genomic_DNA"/>
</dbReference>
<feature type="non-terminal residue" evidence="2">
    <location>
        <position position="183"/>
    </location>
</feature>
<protein>
    <recommendedName>
        <fullName evidence="3">Zinc-ribbon domain-containing protein</fullName>
    </recommendedName>
</protein>
<proteinExistence type="predicted"/>
<evidence type="ECO:0000313" key="2">
    <source>
        <dbReference type="EMBL" id="GAF75586.1"/>
    </source>
</evidence>